<dbReference type="Proteomes" id="UP000199031">
    <property type="component" value="Unassembled WGS sequence"/>
</dbReference>
<evidence type="ECO:0000313" key="2">
    <source>
        <dbReference type="EMBL" id="SFP92310.1"/>
    </source>
</evidence>
<dbReference type="OrthoDB" id="1097811at2"/>
<dbReference type="STRING" id="1465490.SAMN05444277_103172"/>
<sequence>MSQTNENANAQLLTRDEVANILRCSKTFLYLHRDKIPRVKLGRKVLYDRSVIDELVKSFPK</sequence>
<dbReference type="RefSeq" id="WP_090656738.1">
    <property type="nucleotide sequence ID" value="NZ_FOXQ01000003.1"/>
</dbReference>
<protein>
    <submittedName>
        <fullName evidence="2">DNA binding domain-containing protein, excisionase family</fullName>
    </submittedName>
</protein>
<keyword evidence="3" id="KW-1185">Reference proteome</keyword>
<evidence type="ECO:0000259" key="1">
    <source>
        <dbReference type="Pfam" id="PF12728"/>
    </source>
</evidence>
<dbReference type="EMBL" id="FOXQ01000003">
    <property type="protein sequence ID" value="SFP92310.1"/>
    <property type="molecule type" value="Genomic_DNA"/>
</dbReference>
<accession>A0A1I5UAM7</accession>
<dbReference type="InterPro" id="IPR041657">
    <property type="entry name" value="HTH_17"/>
</dbReference>
<gene>
    <name evidence="2" type="ORF">SAMN05444277_103172</name>
</gene>
<proteinExistence type="predicted"/>
<evidence type="ECO:0000313" key="3">
    <source>
        <dbReference type="Proteomes" id="UP000199031"/>
    </source>
</evidence>
<dbReference type="Pfam" id="PF12728">
    <property type="entry name" value="HTH_17"/>
    <property type="match status" value="1"/>
</dbReference>
<feature type="domain" description="Helix-turn-helix" evidence="1">
    <location>
        <begin position="12"/>
        <end position="57"/>
    </location>
</feature>
<reference evidence="2 3" key="1">
    <citation type="submission" date="2016-10" db="EMBL/GenBank/DDBJ databases">
        <authorList>
            <person name="de Groot N.N."/>
        </authorList>
    </citation>
    <scope>NUCLEOTIDE SEQUENCE [LARGE SCALE GENOMIC DNA]</scope>
    <source>
        <strain evidence="2 3">DSM 28286</strain>
    </source>
</reference>
<name>A0A1I5UAM7_9BACT</name>
<dbReference type="AlphaFoldDB" id="A0A1I5UAM7"/>
<organism evidence="2 3">
    <name type="scientific">Parafilimonas terrae</name>
    <dbReference type="NCBI Taxonomy" id="1465490"/>
    <lineage>
        <taxon>Bacteria</taxon>
        <taxon>Pseudomonadati</taxon>
        <taxon>Bacteroidota</taxon>
        <taxon>Chitinophagia</taxon>
        <taxon>Chitinophagales</taxon>
        <taxon>Chitinophagaceae</taxon>
        <taxon>Parafilimonas</taxon>
    </lineage>
</organism>